<feature type="transmembrane region" description="Helical" evidence="1">
    <location>
        <begin position="36"/>
        <end position="53"/>
    </location>
</feature>
<organism evidence="2 3">
    <name type="scientific">Halospeciosus flavus</name>
    <dbReference type="NCBI Taxonomy" id="3032283"/>
    <lineage>
        <taxon>Archaea</taxon>
        <taxon>Methanobacteriati</taxon>
        <taxon>Methanobacteriota</taxon>
        <taxon>Stenosarchaea group</taxon>
        <taxon>Halobacteria</taxon>
        <taxon>Halobacteriales</taxon>
        <taxon>Halobacteriaceae</taxon>
        <taxon>Halospeciosus</taxon>
    </lineage>
</organism>
<keyword evidence="3" id="KW-1185">Reference proteome</keyword>
<comment type="caution">
    <text evidence="2">The sequence shown here is derived from an EMBL/GenBank/DDBJ whole genome shotgun (WGS) entry which is preliminary data.</text>
</comment>
<dbReference type="EMBL" id="JBHTAR010000011">
    <property type="protein sequence ID" value="MFC7200447.1"/>
    <property type="molecule type" value="Genomic_DNA"/>
</dbReference>
<proteinExistence type="predicted"/>
<evidence type="ECO:0000313" key="2">
    <source>
        <dbReference type="EMBL" id="MFC7200447.1"/>
    </source>
</evidence>
<name>A0ABD5Z586_9EURY</name>
<dbReference type="Proteomes" id="UP001596447">
    <property type="component" value="Unassembled WGS sequence"/>
</dbReference>
<protein>
    <submittedName>
        <fullName evidence="2">Uncharacterized protein</fullName>
    </submittedName>
</protein>
<accession>A0ABD5Z586</accession>
<evidence type="ECO:0000256" key="1">
    <source>
        <dbReference type="SAM" id="Phobius"/>
    </source>
</evidence>
<keyword evidence="1" id="KW-0472">Membrane</keyword>
<evidence type="ECO:0000313" key="3">
    <source>
        <dbReference type="Proteomes" id="UP001596447"/>
    </source>
</evidence>
<dbReference type="RefSeq" id="WP_279527227.1">
    <property type="nucleotide sequence ID" value="NZ_CP122312.1"/>
</dbReference>
<reference evidence="2 3" key="1">
    <citation type="journal article" date="2019" name="Int. J. Syst. Evol. Microbiol.">
        <title>The Global Catalogue of Microorganisms (GCM) 10K type strain sequencing project: providing services to taxonomists for standard genome sequencing and annotation.</title>
        <authorList>
            <consortium name="The Broad Institute Genomics Platform"/>
            <consortium name="The Broad Institute Genome Sequencing Center for Infectious Disease"/>
            <person name="Wu L."/>
            <person name="Ma J."/>
        </authorList>
    </citation>
    <scope>NUCLEOTIDE SEQUENCE [LARGE SCALE GENOMIC DNA]</scope>
    <source>
        <strain evidence="2 3">XZGYJ-43</strain>
    </source>
</reference>
<keyword evidence="1" id="KW-0812">Transmembrane</keyword>
<keyword evidence="1" id="KW-1133">Transmembrane helix</keyword>
<gene>
    <name evidence="2" type="ORF">ACFQJ9_13665</name>
</gene>
<dbReference type="AlphaFoldDB" id="A0ABD5Z586"/>
<sequence>MKRPSRDLRVLVAALAVAVLVGSGLVGIARTLGVEVPSWAGFAVAALLFGEFLRRRTSDVGARDQRREYE</sequence>